<evidence type="ECO:0000313" key="5">
    <source>
        <dbReference type="Proteomes" id="UP001289374"/>
    </source>
</evidence>
<name>A0AAE1WEC1_9LAMI</name>
<feature type="compositionally biased region" description="Basic residues" evidence="3">
    <location>
        <begin position="105"/>
        <end position="117"/>
    </location>
</feature>
<dbReference type="GO" id="GO:0005634">
    <property type="term" value="C:nucleus"/>
    <property type="evidence" value="ECO:0007669"/>
    <property type="project" value="InterPro"/>
</dbReference>
<feature type="compositionally biased region" description="Acidic residues" evidence="3">
    <location>
        <begin position="92"/>
        <end position="102"/>
    </location>
</feature>
<dbReference type="AlphaFoldDB" id="A0AAE1WEC1"/>
<evidence type="ECO:0000256" key="2">
    <source>
        <dbReference type="ARBA" id="ARBA00023186"/>
    </source>
</evidence>
<evidence type="ECO:0000313" key="4">
    <source>
        <dbReference type="EMBL" id="KAK4391808.1"/>
    </source>
</evidence>
<gene>
    <name evidence="4" type="ORF">Sango_1958600</name>
</gene>
<organism evidence="4 5">
    <name type="scientific">Sesamum angolense</name>
    <dbReference type="NCBI Taxonomy" id="2727404"/>
    <lineage>
        <taxon>Eukaryota</taxon>
        <taxon>Viridiplantae</taxon>
        <taxon>Streptophyta</taxon>
        <taxon>Embryophyta</taxon>
        <taxon>Tracheophyta</taxon>
        <taxon>Spermatophyta</taxon>
        <taxon>Magnoliopsida</taxon>
        <taxon>eudicotyledons</taxon>
        <taxon>Gunneridae</taxon>
        <taxon>Pentapetalae</taxon>
        <taxon>asterids</taxon>
        <taxon>lamiids</taxon>
        <taxon>Lamiales</taxon>
        <taxon>Pedaliaceae</taxon>
        <taxon>Sesamum</taxon>
    </lineage>
</organism>
<dbReference type="Proteomes" id="UP001289374">
    <property type="component" value="Unassembled WGS sequence"/>
</dbReference>
<evidence type="ECO:0000256" key="3">
    <source>
        <dbReference type="SAM" id="MobiDB-lite"/>
    </source>
</evidence>
<evidence type="ECO:0000256" key="1">
    <source>
        <dbReference type="ARBA" id="ARBA00009947"/>
    </source>
</evidence>
<keyword evidence="5" id="KW-1185">Reference proteome</keyword>
<sequence>MEQCESFFNFFSPPQVPDEDDDIDEDAAEELQNLMEQDYDIGQPFETKLFLMLYRGSRERLPRMSMVILKMMRTILMKKMRMTTRMMRKNEEDDDDEEDEDESKTRKKPSAVRKKSGRALPGDGQQGERPPECKQQ</sequence>
<dbReference type="SUPFAM" id="SSF143113">
    <property type="entry name" value="NAP-like"/>
    <property type="match status" value="1"/>
</dbReference>
<dbReference type="GO" id="GO:0000724">
    <property type="term" value="P:double-strand break repair via homologous recombination"/>
    <property type="evidence" value="ECO:0007669"/>
    <property type="project" value="UniProtKB-ARBA"/>
</dbReference>
<dbReference type="InterPro" id="IPR002164">
    <property type="entry name" value="NAP_family"/>
</dbReference>
<feature type="region of interest" description="Disordered" evidence="3">
    <location>
        <begin position="80"/>
        <end position="136"/>
    </location>
</feature>
<dbReference type="GO" id="GO:0042393">
    <property type="term" value="F:histone binding"/>
    <property type="evidence" value="ECO:0007669"/>
    <property type="project" value="UniProtKB-ARBA"/>
</dbReference>
<proteinExistence type="inferred from homology"/>
<comment type="similarity">
    <text evidence="1">Belongs to the nucleosome assembly protein (NAP) family.</text>
</comment>
<dbReference type="EMBL" id="JACGWL010000011">
    <property type="protein sequence ID" value="KAK4391808.1"/>
    <property type="molecule type" value="Genomic_DNA"/>
</dbReference>
<reference evidence="4" key="1">
    <citation type="submission" date="2020-06" db="EMBL/GenBank/DDBJ databases">
        <authorList>
            <person name="Li T."/>
            <person name="Hu X."/>
            <person name="Zhang T."/>
            <person name="Song X."/>
            <person name="Zhang H."/>
            <person name="Dai N."/>
            <person name="Sheng W."/>
            <person name="Hou X."/>
            <person name="Wei L."/>
        </authorList>
    </citation>
    <scope>NUCLEOTIDE SEQUENCE</scope>
    <source>
        <strain evidence="4">K16</strain>
        <tissue evidence="4">Leaf</tissue>
    </source>
</reference>
<dbReference type="Pfam" id="PF00956">
    <property type="entry name" value="NAP"/>
    <property type="match status" value="1"/>
</dbReference>
<dbReference type="Gene3D" id="3.30.1120.90">
    <property type="entry name" value="Nucleosome assembly protein"/>
    <property type="match status" value="1"/>
</dbReference>
<dbReference type="InterPro" id="IPR037231">
    <property type="entry name" value="NAP-like_sf"/>
</dbReference>
<comment type="caution">
    <text evidence="4">The sequence shown here is derived from an EMBL/GenBank/DDBJ whole genome shotgun (WGS) entry which is preliminary data.</text>
</comment>
<accession>A0AAE1WEC1</accession>
<reference evidence="4" key="2">
    <citation type="journal article" date="2024" name="Plant">
        <title>Genomic evolution and insights into agronomic trait innovations of Sesamum species.</title>
        <authorList>
            <person name="Miao H."/>
            <person name="Wang L."/>
            <person name="Qu L."/>
            <person name="Liu H."/>
            <person name="Sun Y."/>
            <person name="Le M."/>
            <person name="Wang Q."/>
            <person name="Wei S."/>
            <person name="Zheng Y."/>
            <person name="Lin W."/>
            <person name="Duan Y."/>
            <person name="Cao H."/>
            <person name="Xiong S."/>
            <person name="Wang X."/>
            <person name="Wei L."/>
            <person name="Li C."/>
            <person name="Ma Q."/>
            <person name="Ju M."/>
            <person name="Zhao R."/>
            <person name="Li G."/>
            <person name="Mu C."/>
            <person name="Tian Q."/>
            <person name="Mei H."/>
            <person name="Zhang T."/>
            <person name="Gao T."/>
            <person name="Zhang H."/>
        </authorList>
    </citation>
    <scope>NUCLEOTIDE SEQUENCE</scope>
    <source>
        <strain evidence="4">K16</strain>
    </source>
</reference>
<protein>
    <submittedName>
        <fullName evidence="4">Nucleosome assembly protein 1</fullName>
    </submittedName>
</protein>
<dbReference type="GO" id="GO:0006334">
    <property type="term" value="P:nucleosome assembly"/>
    <property type="evidence" value="ECO:0007669"/>
    <property type="project" value="InterPro"/>
</dbReference>
<keyword evidence="2" id="KW-0143">Chaperone</keyword>